<evidence type="ECO:0000313" key="13">
    <source>
        <dbReference type="EMBL" id="PTB89531.1"/>
    </source>
</evidence>
<evidence type="ECO:0000256" key="7">
    <source>
        <dbReference type="ARBA" id="ARBA00022692"/>
    </source>
</evidence>
<sequence length="262" mass="28610">MRWTWLLWLIPIYLIAMVVLAPARLIGWALAQTPAAQQVSLHGLQGSLWSGSASSVETRLPTGAPIQLQQVSWQVSPWALVTGTLAVDFNVPQLTNLVFGQGSLSATSSGLQAFNANLSGDILRGARALNVPMLVPTDGRWNLNIQDYQLASWQQPTWCSALEASIEGNSVQVQLENRWLELGDFAMQLNCTDAEAIAITMPSSNRLGLSFEALVEGSRQIPRGRIDGFFQPTIETPAEVQEVLPFIGQPDAAGRYAFGFRF</sequence>
<dbReference type="GO" id="GO:0005886">
    <property type="term" value="C:plasma membrane"/>
    <property type="evidence" value="ECO:0007669"/>
    <property type="project" value="UniProtKB-SubCell"/>
</dbReference>
<dbReference type="EMBL" id="PYVS01000003">
    <property type="protein sequence ID" value="PTB83265.1"/>
    <property type="molecule type" value="Genomic_DNA"/>
</dbReference>
<keyword evidence="8" id="KW-0653">Protein transport</keyword>
<dbReference type="AlphaFoldDB" id="A0A2T4D645"/>
<organism evidence="12 14">
    <name type="scientific">Pseudidiomarina aestuarii</name>
    <dbReference type="NCBI Taxonomy" id="624146"/>
    <lineage>
        <taxon>Bacteria</taxon>
        <taxon>Pseudomonadati</taxon>
        <taxon>Pseudomonadota</taxon>
        <taxon>Gammaproteobacteria</taxon>
        <taxon>Alteromonadales</taxon>
        <taxon>Idiomarinaceae</taxon>
        <taxon>Pseudidiomarina</taxon>
    </lineage>
</organism>
<dbReference type="EMBL" id="PYVF01000014">
    <property type="protein sequence ID" value="PTB89531.1"/>
    <property type="molecule type" value="Genomic_DNA"/>
</dbReference>
<evidence type="ECO:0000313" key="11">
    <source>
        <dbReference type="EMBL" id="PTB83265.1"/>
    </source>
</evidence>
<reference evidence="14 15" key="1">
    <citation type="submission" date="2018-03" db="EMBL/GenBank/DDBJ databases">
        <title>Cross-interface Injection: A General Nanoliter Liquid Handling Method Applied to Single Cells Genome Amplification Automated Nanoliter Liquid Handling Applied to Single Cell Multiple Displacement Amplification.</title>
        <authorList>
            <person name="Yun J."/>
            <person name="Xu P."/>
            <person name="Xu J."/>
            <person name="Dai X."/>
            <person name="Wang Y."/>
            <person name="Zheng X."/>
            <person name="Cao C."/>
            <person name="Yi Q."/>
            <person name="Zhu Y."/>
            <person name="Wang L."/>
            <person name="Dong Z."/>
            <person name="Huang Y."/>
            <person name="Huang L."/>
            <person name="Du W."/>
        </authorList>
    </citation>
    <scope>NUCLEOTIDE SEQUENCE [LARGE SCALE GENOMIC DNA]</scope>
    <source>
        <strain evidence="13 15">A12-4</strain>
        <strain evidence="12 14">A9-4</strain>
        <strain evidence="11 16">Z-E1-2</strain>
    </source>
</reference>
<evidence type="ECO:0000313" key="14">
    <source>
        <dbReference type="Proteomes" id="UP000241514"/>
    </source>
</evidence>
<comment type="subcellular location">
    <subcellularLocation>
        <location evidence="1">Cell inner membrane</location>
    </subcellularLocation>
</comment>
<evidence type="ECO:0000256" key="8">
    <source>
        <dbReference type="ARBA" id="ARBA00022927"/>
    </source>
</evidence>
<dbReference type="EMBL" id="PYVG01000017">
    <property type="protein sequence ID" value="PTB89274.1"/>
    <property type="molecule type" value="Genomic_DNA"/>
</dbReference>
<dbReference type="Proteomes" id="UP000242087">
    <property type="component" value="Unassembled WGS sequence"/>
</dbReference>
<evidence type="ECO:0000256" key="2">
    <source>
        <dbReference type="ARBA" id="ARBA00007208"/>
    </source>
</evidence>
<dbReference type="GO" id="GO:0015628">
    <property type="term" value="P:protein secretion by the type II secretion system"/>
    <property type="evidence" value="ECO:0007669"/>
    <property type="project" value="InterPro"/>
</dbReference>
<comment type="caution">
    <text evidence="12">The sequence shown here is derived from an EMBL/GenBank/DDBJ whole genome shotgun (WGS) entry which is preliminary data.</text>
</comment>
<name>A0A2T4D645_9GAMM</name>
<evidence type="ECO:0000256" key="9">
    <source>
        <dbReference type="ARBA" id="ARBA00023136"/>
    </source>
</evidence>
<dbReference type="GO" id="GO:0015627">
    <property type="term" value="C:type II protein secretion system complex"/>
    <property type="evidence" value="ECO:0007669"/>
    <property type="project" value="InterPro"/>
</dbReference>
<dbReference type="Proteomes" id="UP000241514">
    <property type="component" value="Unassembled WGS sequence"/>
</dbReference>
<keyword evidence="7" id="KW-0812">Transmembrane</keyword>
<keyword evidence="5" id="KW-1003">Cell membrane</keyword>
<accession>A0A2T4D645</accession>
<evidence type="ECO:0000256" key="10">
    <source>
        <dbReference type="ARBA" id="ARBA00030772"/>
    </source>
</evidence>
<evidence type="ECO:0000256" key="3">
    <source>
        <dbReference type="ARBA" id="ARBA00021563"/>
    </source>
</evidence>
<comment type="similarity">
    <text evidence="2">Belongs to the GSP N family.</text>
</comment>
<evidence type="ECO:0000313" key="15">
    <source>
        <dbReference type="Proteomes" id="UP000242087"/>
    </source>
</evidence>
<dbReference type="InterPro" id="IPR022792">
    <property type="entry name" value="T2SS_protein-GspN"/>
</dbReference>
<proteinExistence type="inferred from homology"/>
<evidence type="ECO:0000256" key="5">
    <source>
        <dbReference type="ARBA" id="ARBA00022475"/>
    </source>
</evidence>
<keyword evidence="6" id="KW-0997">Cell inner membrane</keyword>
<evidence type="ECO:0000256" key="1">
    <source>
        <dbReference type="ARBA" id="ARBA00004533"/>
    </source>
</evidence>
<evidence type="ECO:0000256" key="4">
    <source>
        <dbReference type="ARBA" id="ARBA00022448"/>
    </source>
</evidence>
<evidence type="ECO:0000256" key="6">
    <source>
        <dbReference type="ARBA" id="ARBA00022519"/>
    </source>
</evidence>
<keyword evidence="9" id="KW-0472">Membrane</keyword>
<dbReference type="Proteomes" id="UP000243022">
    <property type="component" value="Unassembled WGS sequence"/>
</dbReference>
<gene>
    <name evidence="13" type="ORF">C9927_01705</name>
    <name evidence="12" type="ORF">C9928_04155</name>
    <name evidence="11" type="ORF">C9986_00430</name>
</gene>
<protein>
    <recommendedName>
        <fullName evidence="3">Type II secretion system protein N</fullName>
    </recommendedName>
    <alternativeName>
        <fullName evidence="10">General secretion pathway protein N</fullName>
    </alternativeName>
</protein>
<evidence type="ECO:0000313" key="12">
    <source>
        <dbReference type="EMBL" id="PTB89274.1"/>
    </source>
</evidence>
<evidence type="ECO:0000313" key="16">
    <source>
        <dbReference type="Proteomes" id="UP000243022"/>
    </source>
</evidence>
<dbReference type="Pfam" id="PF01203">
    <property type="entry name" value="T2SSN"/>
    <property type="match status" value="1"/>
</dbReference>
<keyword evidence="4" id="KW-0813">Transport</keyword>